<gene>
    <name evidence="1" type="ORF">RF11_09771</name>
</gene>
<proteinExistence type="predicted"/>
<evidence type="ECO:0000313" key="2">
    <source>
        <dbReference type="Proteomes" id="UP000031668"/>
    </source>
</evidence>
<dbReference type="EMBL" id="JWZT01004089">
    <property type="protein sequence ID" value="KII64809.1"/>
    <property type="molecule type" value="Genomic_DNA"/>
</dbReference>
<sequence length="153" mass="18210">MRLHKNIMVKFRKTDPSSMISSDLIKSVFVKYESYLCNEFKCDLPEILSENEEFVKNSYQMCMIIISFNNSEYRDGDIRSYSTHPGVKYQNYLKRRYGCDRCKSQFDAKQYSNPLERASFPALVRLLFLLYEIKFIYGDINSRINTFHFIPVD</sequence>
<dbReference type="Proteomes" id="UP000031668">
    <property type="component" value="Unassembled WGS sequence"/>
</dbReference>
<keyword evidence="2" id="KW-1185">Reference proteome</keyword>
<accession>A0A0C2IHK6</accession>
<name>A0A0C2IHK6_THEKT</name>
<comment type="caution">
    <text evidence="1">The sequence shown here is derived from an EMBL/GenBank/DDBJ whole genome shotgun (WGS) entry which is preliminary data.</text>
</comment>
<organism evidence="1 2">
    <name type="scientific">Thelohanellus kitauei</name>
    <name type="common">Myxosporean</name>
    <dbReference type="NCBI Taxonomy" id="669202"/>
    <lineage>
        <taxon>Eukaryota</taxon>
        <taxon>Metazoa</taxon>
        <taxon>Cnidaria</taxon>
        <taxon>Myxozoa</taxon>
        <taxon>Myxosporea</taxon>
        <taxon>Bivalvulida</taxon>
        <taxon>Platysporina</taxon>
        <taxon>Myxobolidae</taxon>
        <taxon>Thelohanellus</taxon>
    </lineage>
</organism>
<dbReference type="AlphaFoldDB" id="A0A0C2IHK6"/>
<evidence type="ECO:0000313" key="1">
    <source>
        <dbReference type="EMBL" id="KII64809.1"/>
    </source>
</evidence>
<reference evidence="1 2" key="1">
    <citation type="journal article" date="2014" name="Genome Biol. Evol.">
        <title>The genome of the myxosporean Thelohanellus kitauei shows adaptations to nutrient acquisition within its fish host.</title>
        <authorList>
            <person name="Yang Y."/>
            <person name="Xiong J."/>
            <person name="Zhou Z."/>
            <person name="Huo F."/>
            <person name="Miao W."/>
            <person name="Ran C."/>
            <person name="Liu Y."/>
            <person name="Zhang J."/>
            <person name="Feng J."/>
            <person name="Wang M."/>
            <person name="Wang M."/>
            <person name="Wang L."/>
            <person name="Yao B."/>
        </authorList>
    </citation>
    <scope>NUCLEOTIDE SEQUENCE [LARGE SCALE GENOMIC DNA]</scope>
    <source>
        <strain evidence="1">Wuqing</strain>
    </source>
</reference>
<protein>
    <submittedName>
        <fullName evidence="1">Uncharacterized protein</fullName>
    </submittedName>
</protein>